<gene>
    <name evidence="2" type="ORF">SAMN02744124_01819</name>
</gene>
<name>A0ABY1LZJ3_9BACL</name>
<feature type="transmembrane region" description="Helical" evidence="1">
    <location>
        <begin position="130"/>
        <end position="156"/>
    </location>
</feature>
<feature type="transmembrane region" description="Helical" evidence="1">
    <location>
        <begin position="12"/>
        <end position="32"/>
    </location>
</feature>
<keyword evidence="1" id="KW-0812">Transmembrane</keyword>
<evidence type="ECO:0000313" key="2">
    <source>
        <dbReference type="EMBL" id="SMF20185.1"/>
    </source>
</evidence>
<dbReference type="RefSeq" id="WP_085278838.1">
    <property type="nucleotide sequence ID" value="NZ_FXAE01000014.1"/>
</dbReference>
<dbReference type="Proteomes" id="UP000192939">
    <property type="component" value="Unassembled WGS sequence"/>
</dbReference>
<evidence type="ECO:0000313" key="3">
    <source>
        <dbReference type="Proteomes" id="UP000192939"/>
    </source>
</evidence>
<dbReference type="EMBL" id="FXAE01000014">
    <property type="protein sequence ID" value="SMF20185.1"/>
    <property type="molecule type" value="Genomic_DNA"/>
</dbReference>
<evidence type="ECO:0000256" key="1">
    <source>
        <dbReference type="SAM" id="Phobius"/>
    </source>
</evidence>
<keyword evidence="1" id="KW-1133">Transmembrane helix</keyword>
<proteinExistence type="predicted"/>
<evidence type="ECO:0008006" key="4">
    <source>
        <dbReference type="Google" id="ProtNLM"/>
    </source>
</evidence>
<feature type="transmembrane region" description="Helical" evidence="1">
    <location>
        <begin position="200"/>
        <end position="217"/>
    </location>
</feature>
<protein>
    <recommendedName>
        <fullName evidence="4">ABC transporter permease</fullName>
    </recommendedName>
</protein>
<feature type="transmembrane region" description="Helical" evidence="1">
    <location>
        <begin position="52"/>
        <end position="74"/>
    </location>
</feature>
<accession>A0ABY1LZJ3</accession>
<sequence>MIEALKSVRPMAYVILLGSTLISYLFLKASGLNDPLTMVLTIFGGKPLSSPMLQGLFVMLIFLLQYVCIDYIVFYIDHSEPLSIRYGSKNNWLKALLKGTSALLYVFLVLLYFVWVLLDSIWGDAKITESISLVTVGVLARIYLFCLIVVIAQIYLLLRQSKAGTFMIMGGISVLLAITSHDQNLAFHILPQMNHSTLTFTNVIGNLALALVLLVMIQRKSAKKELSFHED</sequence>
<organism evidence="2 3">
    <name type="scientific">Paenibacillus barengoltzii J12</name>
    <dbReference type="NCBI Taxonomy" id="935846"/>
    <lineage>
        <taxon>Bacteria</taxon>
        <taxon>Bacillati</taxon>
        <taxon>Bacillota</taxon>
        <taxon>Bacilli</taxon>
        <taxon>Bacillales</taxon>
        <taxon>Paenibacillaceae</taxon>
        <taxon>Paenibacillus</taxon>
    </lineage>
</organism>
<feature type="transmembrane region" description="Helical" evidence="1">
    <location>
        <begin position="163"/>
        <end position="180"/>
    </location>
</feature>
<reference evidence="2 3" key="1">
    <citation type="submission" date="2017-04" db="EMBL/GenBank/DDBJ databases">
        <authorList>
            <person name="Varghese N."/>
            <person name="Submissions S."/>
        </authorList>
    </citation>
    <scope>NUCLEOTIDE SEQUENCE [LARGE SCALE GENOMIC DNA]</scope>
    <source>
        <strain evidence="2 3">J12</strain>
    </source>
</reference>
<comment type="caution">
    <text evidence="2">The sequence shown here is derived from an EMBL/GenBank/DDBJ whole genome shotgun (WGS) entry which is preliminary data.</text>
</comment>
<feature type="transmembrane region" description="Helical" evidence="1">
    <location>
        <begin position="95"/>
        <end position="118"/>
    </location>
</feature>
<keyword evidence="1" id="KW-0472">Membrane</keyword>
<keyword evidence="3" id="KW-1185">Reference proteome</keyword>